<evidence type="ECO:0008006" key="10">
    <source>
        <dbReference type="Google" id="ProtNLM"/>
    </source>
</evidence>
<sequence>MTTLNSESTNRIPVNLIRAITVLTIIVALAAAFVLASEIILILFLGVVFGVFLTKLARWVSSHSPVGYRGGLAVVVVSLLLILTATVAFFFVQINDQVEAARGKIDEGVNELRDLIEQYPALEATLASTPIVSTALGVEKDKSKPEEKTDRGDQSSKENQSRDEKESSSKQSGIQLDSIPEPVQQAAGSIGAMFRTTFGLVVNSLLIFFVGLFLAVSPGSYRDGIVSLVPKPKRSRFAEVLDATSETLWRWLIGRFGSMLATGFGAFLLLLVLGVPMAGTLGILTALLTFIPNIGAAIALALAILFALPQGVGIVGAVVGGYFVLQLIESYVVTPLIQQKAASLPPALLIAFQAIMGVLFGFTGAAVASPLLAAGKKMVEMLYVEDYLQSDQGTAEASSASS</sequence>
<evidence type="ECO:0000313" key="9">
    <source>
        <dbReference type="Proteomes" id="UP000318081"/>
    </source>
</evidence>
<keyword evidence="4 7" id="KW-1133">Transmembrane helix</keyword>
<dbReference type="Pfam" id="PF01594">
    <property type="entry name" value="AI-2E_transport"/>
    <property type="match status" value="1"/>
</dbReference>
<proteinExistence type="inferred from homology"/>
<feature type="compositionally biased region" description="Basic and acidic residues" evidence="6">
    <location>
        <begin position="138"/>
        <end position="168"/>
    </location>
</feature>
<feature type="transmembrane region" description="Helical" evidence="7">
    <location>
        <begin position="281"/>
        <end position="308"/>
    </location>
</feature>
<keyword evidence="5 7" id="KW-0472">Membrane</keyword>
<feature type="transmembrane region" description="Helical" evidence="7">
    <location>
        <begin position="349"/>
        <end position="373"/>
    </location>
</feature>
<keyword evidence="3 7" id="KW-0812">Transmembrane</keyword>
<feature type="transmembrane region" description="Helical" evidence="7">
    <location>
        <begin position="314"/>
        <end position="337"/>
    </location>
</feature>
<accession>A0ABX5XZ18</accession>
<feature type="transmembrane region" description="Helical" evidence="7">
    <location>
        <begin position="252"/>
        <end position="274"/>
    </location>
</feature>
<keyword evidence="9" id="KW-1185">Reference proteome</keyword>
<evidence type="ECO:0000256" key="3">
    <source>
        <dbReference type="ARBA" id="ARBA00022692"/>
    </source>
</evidence>
<dbReference type="PANTHER" id="PTHR21716">
    <property type="entry name" value="TRANSMEMBRANE PROTEIN"/>
    <property type="match status" value="1"/>
</dbReference>
<dbReference type="EMBL" id="CP036432">
    <property type="protein sequence ID" value="QDV85936.1"/>
    <property type="molecule type" value="Genomic_DNA"/>
</dbReference>
<feature type="transmembrane region" description="Helical" evidence="7">
    <location>
        <begin position="72"/>
        <end position="92"/>
    </location>
</feature>
<comment type="subcellular location">
    <subcellularLocation>
        <location evidence="1">Membrane</location>
        <topology evidence="1">Multi-pass membrane protein</topology>
    </subcellularLocation>
</comment>
<feature type="transmembrane region" description="Helical" evidence="7">
    <location>
        <begin position="20"/>
        <end position="52"/>
    </location>
</feature>
<name>A0ABX5XZ18_9BACT</name>
<evidence type="ECO:0000256" key="5">
    <source>
        <dbReference type="ARBA" id="ARBA00023136"/>
    </source>
</evidence>
<gene>
    <name evidence="8" type="ORF">TBK1r_49530</name>
</gene>
<dbReference type="PANTHER" id="PTHR21716:SF62">
    <property type="entry name" value="TRANSPORT PROTEIN YDBI-RELATED"/>
    <property type="match status" value="1"/>
</dbReference>
<feature type="region of interest" description="Disordered" evidence="6">
    <location>
        <begin position="138"/>
        <end position="175"/>
    </location>
</feature>
<evidence type="ECO:0000256" key="6">
    <source>
        <dbReference type="SAM" id="MobiDB-lite"/>
    </source>
</evidence>
<dbReference type="InterPro" id="IPR002549">
    <property type="entry name" value="AI-2E-like"/>
</dbReference>
<comment type="similarity">
    <text evidence="2">Belongs to the autoinducer-2 exporter (AI-2E) (TC 2.A.86) family.</text>
</comment>
<evidence type="ECO:0000313" key="8">
    <source>
        <dbReference type="EMBL" id="QDV85936.1"/>
    </source>
</evidence>
<evidence type="ECO:0000256" key="7">
    <source>
        <dbReference type="SAM" id="Phobius"/>
    </source>
</evidence>
<evidence type="ECO:0000256" key="2">
    <source>
        <dbReference type="ARBA" id="ARBA00009773"/>
    </source>
</evidence>
<dbReference type="Proteomes" id="UP000318081">
    <property type="component" value="Chromosome"/>
</dbReference>
<feature type="transmembrane region" description="Helical" evidence="7">
    <location>
        <begin position="198"/>
        <end position="216"/>
    </location>
</feature>
<evidence type="ECO:0000256" key="1">
    <source>
        <dbReference type="ARBA" id="ARBA00004141"/>
    </source>
</evidence>
<reference evidence="8 9" key="1">
    <citation type="submission" date="2019-02" db="EMBL/GenBank/DDBJ databases">
        <title>Deep-cultivation of Planctomycetes and their phenomic and genomic characterization uncovers novel biology.</title>
        <authorList>
            <person name="Wiegand S."/>
            <person name="Jogler M."/>
            <person name="Boedeker C."/>
            <person name="Pinto D."/>
            <person name="Vollmers J."/>
            <person name="Rivas-Marin E."/>
            <person name="Kohn T."/>
            <person name="Peeters S.H."/>
            <person name="Heuer A."/>
            <person name="Rast P."/>
            <person name="Oberbeckmann S."/>
            <person name="Bunk B."/>
            <person name="Jeske O."/>
            <person name="Meyerdierks A."/>
            <person name="Storesund J.E."/>
            <person name="Kallscheuer N."/>
            <person name="Luecker S."/>
            <person name="Lage O.M."/>
            <person name="Pohl T."/>
            <person name="Merkel B.J."/>
            <person name="Hornburger P."/>
            <person name="Mueller R.-W."/>
            <person name="Bruemmer F."/>
            <person name="Labrenz M."/>
            <person name="Spormann A.M."/>
            <person name="Op den Camp H."/>
            <person name="Overmann J."/>
            <person name="Amann R."/>
            <person name="Jetten M.S.M."/>
            <person name="Mascher T."/>
            <person name="Medema M.H."/>
            <person name="Devos D.P."/>
            <person name="Kaster A.-K."/>
            <person name="Ovreas L."/>
            <person name="Rohde M."/>
            <person name="Galperin M.Y."/>
            <person name="Jogler C."/>
        </authorList>
    </citation>
    <scope>NUCLEOTIDE SEQUENCE [LARGE SCALE GENOMIC DNA]</scope>
    <source>
        <strain evidence="8 9">TBK1r</strain>
    </source>
</reference>
<organism evidence="8 9">
    <name type="scientific">Stieleria magnilauensis</name>
    <dbReference type="NCBI Taxonomy" id="2527963"/>
    <lineage>
        <taxon>Bacteria</taxon>
        <taxon>Pseudomonadati</taxon>
        <taxon>Planctomycetota</taxon>
        <taxon>Planctomycetia</taxon>
        <taxon>Pirellulales</taxon>
        <taxon>Pirellulaceae</taxon>
        <taxon>Stieleria</taxon>
    </lineage>
</organism>
<evidence type="ECO:0000256" key="4">
    <source>
        <dbReference type="ARBA" id="ARBA00022989"/>
    </source>
</evidence>
<protein>
    <recommendedName>
        <fullName evidence="10">Pheromone autoinducer 2 transporter</fullName>
    </recommendedName>
</protein>